<dbReference type="AlphaFoldDB" id="A0AAV4T2A4"/>
<name>A0AAV4T2A4_CAEEX</name>
<evidence type="ECO:0000256" key="1">
    <source>
        <dbReference type="SAM" id="MobiDB-lite"/>
    </source>
</evidence>
<proteinExistence type="predicted"/>
<dbReference type="EMBL" id="BPLR01010457">
    <property type="protein sequence ID" value="GIY39386.1"/>
    <property type="molecule type" value="Genomic_DNA"/>
</dbReference>
<organism evidence="2 3">
    <name type="scientific">Caerostris extrusa</name>
    <name type="common">Bark spider</name>
    <name type="synonym">Caerostris bankana</name>
    <dbReference type="NCBI Taxonomy" id="172846"/>
    <lineage>
        <taxon>Eukaryota</taxon>
        <taxon>Metazoa</taxon>
        <taxon>Ecdysozoa</taxon>
        <taxon>Arthropoda</taxon>
        <taxon>Chelicerata</taxon>
        <taxon>Arachnida</taxon>
        <taxon>Araneae</taxon>
        <taxon>Araneomorphae</taxon>
        <taxon>Entelegynae</taxon>
        <taxon>Araneoidea</taxon>
        <taxon>Araneidae</taxon>
        <taxon>Caerostris</taxon>
    </lineage>
</organism>
<accession>A0AAV4T2A4</accession>
<sequence length="102" mass="11617">MENKSERRKEGRKKILGMVKTLLGGDLGKIPGEINRKRKYRPDPRNKERQDDGKRCPPSSPSASSVCPLLTKDVEEMLAWDKNIFPFFFPLSTPNPARNGFT</sequence>
<protein>
    <submittedName>
        <fullName evidence="2">Uncharacterized protein</fullName>
    </submittedName>
</protein>
<dbReference type="Proteomes" id="UP001054945">
    <property type="component" value="Unassembled WGS sequence"/>
</dbReference>
<evidence type="ECO:0000313" key="2">
    <source>
        <dbReference type="EMBL" id="GIY39386.1"/>
    </source>
</evidence>
<gene>
    <name evidence="2" type="ORF">CEXT_594181</name>
</gene>
<feature type="compositionally biased region" description="Basic and acidic residues" evidence="1">
    <location>
        <begin position="41"/>
        <end position="55"/>
    </location>
</feature>
<evidence type="ECO:0000313" key="3">
    <source>
        <dbReference type="Proteomes" id="UP001054945"/>
    </source>
</evidence>
<comment type="caution">
    <text evidence="2">The sequence shown here is derived from an EMBL/GenBank/DDBJ whole genome shotgun (WGS) entry which is preliminary data.</text>
</comment>
<keyword evidence="3" id="KW-1185">Reference proteome</keyword>
<reference evidence="2 3" key="1">
    <citation type="submission" date="2021-06" db="EMBL/GenBank/DDBJ databases">
        <title>Caerostris extrusa draft genome.</title>
        <authorList>
            <person name="Kono N."/>
            <person name="Arakawa K."/>
        </authorList>
    </citation>
    <scope>NUCLEOTIDE SEQUENCE [LARGE SCALE GENOMIC DNA]</scope>
</reference>
<feature type="region of interest" description="Disordered" evidence="1">
    <location>
        <begin position="27"/>
        <end position="66"/>
    </location>
</feature>